<proteinExistence type="predicted"/>
<keyword evidence="5" id="KW-1185">Reference proteome</keyword>
<sequence length="409" mass="44653">MNAGTHPEPFQAALGLARAGYRVEYVSGSQVSSRSVIGRVLRLLKVGNSRVLQVPTNVRLRIKTRGLQAELCYLVRRRFGSDSQLESLRKRTTIVERFASKRIARTRDRMIVVAQNSCADVAFSATSTDDFRVLMQPIINDRSLVDILDQDAASSPHWSYALQYPNRELSDEDRRLLLAGAVVAGSNFVAKRLSEYFDGPILVSNYASVSEGIEATVRRRAGEGRLRVLFAGQVNQRKGIGYAVEACARLHSQVELVVVGPIGARMRAELSRYSNVNVRGPVSREMLTNEYREAHVLLLPSLAEGFALVGVEAMQTGLPCIVTENTGLSDVVADGLSGFVVPTADSSAIADVLSRICNDDELLARVSSAATLAVSHLTWTLFGDDVARGIDEISRAYWASLAQNSAPEQ</sequence>
<keyword evidence="2 4" id="KW-0808">Transferase</keyword>
<evidence type="ECO:0000259" key="3">
    <source>
        <dbReference type="Pfam" id="PF00534"/>
    </source>
</evidence>
<organism evidence="4 5">
    <name type="scientific">Microbacterium ginsengisoli</name>
    <dbReference type="NCBI Taxonomy" id="400772"/>
    <lineage>
        <taxon>Bacteria</taxon>
        <taxon>Bacillati</taxon>
        <taxon>Actinomycetota</taxon>
        <taxon>Actinomycetes</taxon>
        <taxon>Micrococcales</taxon>
        <taxon>Microbacteriaceae</taxon>
        <taxon>Microbacterium</taxon>
    </lineage>
</organism>
<evidence type="ECO:0000256" key="2">
    <source>
        <dbReference type="ARBA" id="ARBA00022679"/>
    </source>
</evidence>
<reference evidence="4 5" key="1">
    <citation type="submission" date="2015-02" db="EMBL/GenBank/DDBJ databases">
        <title>Draft genome sequences of ten Microbacterium spp. with emphasis on heavy metal contaminated environments.</title>
        <authorList>
            <person name="Corretto E."/>
        </authorList>
    </citation>
    <scope>NUCLEOTIDE SEQUENCE [LARGE SCALE GENOMIC DNA]</scope>
    <source>
        <strain evidence="4 5">DSM 18659</strain>
    </source>
</reference>
<dbReference type="PANTHER" id="PTHR12526">
    <property type="entry name" value="GLYCOSYLTRANSFERASE"/>
    <property type="match status" value="1"/>
</dbReference>
<dbReference type="PANTHER" id="PTHR12526:SF510">
    <property type="entry name" value="D-INOSITOL 3-PHOSPHATE GLYCOSYLTRANSFERASE"/>
    <property type="match status" value="1"/>
</dbReference>
<dbReference type="InterPro" id="IPR001296">
    <property type="entry name" value="Glyco_trans_1"/>
</dbReference>
<name>A0A0F0M025_9MICO</name>
<comment type="caution">
    <text evidence="4">The sequence shown here is derived from an EMBL/GenBank/DDBJ whole genome shotgun (WGS) entry which is preliminary data.</text>
</comment>
<evidence type="ECO:0000256" key="1">
    <source>
        <dbReference type="ARBA" id="ARBA00022676"/>
    </source>
</evidence>
<dbReference type="AlphaFoldDB" id="A0A0F0M025"/>
<dbReference type="STRING" id="400772.RR49_00498"/>
<dbReference type="Gene3D" id="3.40.50.2000">
    <property type="entry name" value="Glycogen Phosphorylase B"/>
    <property type="match status" value="2"/>
</dbReference>
<gene>
    <name evidence="4" type="primary">mshA_1</name>
    <name evidence="4" type="ORF">RR49_00498</name>
</gene>
<dbReference type="Proteomes" id="UP000033451">
    <property type="component" value="Unassembled WGS sequence"/>
</dbReference>
<evidence type="ECO:0000313" key="4">
    <source>
        <dbReference type="EMBL" id="KJL39427.1"/>
    </source>
</evidence>
<dbReference type="Pfam" id="PF00534">
    <property type="entry name" value="Glycos_transf_1"/>
    <property type="match status" value="1"/>
</dbReference>
<dbReference type="EMBL" id="JYIY01000056">
    <property type="protein sequence ID" value="KJL39427.1"/>
    <property type="molecule type" value="Genomic_DNA"/>
</dbReference>
<dbReference type="PATRIC" id="fig|400772.4.peg.529"/>
<accession>A0A0F0M025</accession>
<dbReference type="EC" id="2.4.1.250" evidence="4"/>
<keyword evidence="1 4" id="KW-0328">Glycosyltransferase</keyword>
<dbReference type="GO" id="GO:0102710">
    <property type="term" value="F:D-inositol-3-phosphate glycosyltransferase activity"/>
    <property type="evidence" value="ECO:0007669"/>
    <property type="project" value="UniProtKB-EC"/>
</dbReference>
<evidence type="ECO:0000313" key="5">
    <source>
        <dbReference type="Proteomes" id="UP000033451"/>
    </source>
</evidence>
<dbReference type="CDD" id="cd03801">
    <property type="entry name" value="GT4_PimA-like"/>
    <property type="match status" value="1"/>
</dbReference>
<protein>
    <submittedName>
        <fullName evidence="4">D-inositol 3-phosphate glycosyltransferase</fullName>
        <ecNumber evidence="4">2.4.1.250</ecNumber>
    </submittedName>
</protein>
<dbReference type="SUPFAM" id="SSF53756">
    <property type="entry name" value="UDP-Glycosyltransferase/glycogen phosphorylase"/>
    <property type="match status" value="1"/>
</dbReference>
<feature type="domain" description="Glycosyl transferase family 1" evidence="3">
    <location>
        <begin position="223"/>
        <end position="370"/>
    </location>
</feature>